<dbReference type="Gene3D" id="3.40.50.1240">
    <property type="entry name" value="Phosphoglycerate mutase-like"/>
    <property type="match status" value="1"/>
</dbReference>
<dbReference type="PANTHER" id="PTHR20935">
    <property type="entry name" value="PHOSPHOGLYCERATE MUTASE-RELATED"/>
    <property type="match status" value="1"/>
</dbReference>
<evidence type="ECO:0000256" key="1">
    <source>
        <dbReference type="ARBA" id="ARBA00022801"/>
    </source>
</evidence>
<dbReference type="SMART" id="SM00855">
    <property type="entry name" value="PGAM"/>
    <property type="match status" value="1"/>
</dbReference>
<dbReference type="InterPro" id="IPR013078">
    <property type="entry name" value="His_Pase_superF_clade-1"/>
</dbReference>
<keyword evidence="1" id="KW-0378">Hydrolase</keyword>
<keyword evidence="3" id="KW-1185">Reference proteome</keyword>
<sequence>MGTIYLVRHGQASLGADDYDQLSQLGRQQCELLGRYWRARGLRFDAVLTGTLKRHTQSLAGIAEGLGEALPAEAWPGLNEYDSEALIQAIHPGVLDRPTTAEGARQHFRLLRDGLKAWMEGRTAPTGMPSHVDFTAGVMGALAHVQQMAADRPEAKILLVSSGGPISTAVAQVLGVPGEGAIELNLRLRNCAVTEFALSPRRMALLSFNSVAHLDEPGLQALQSYA</sequence>
<dbReference type="EMBL" id="JAQQXS010000002">
    <property type="protein sequence ID" value="MDC8784057.1"/>
    <property type="molecule type" value="Genomic_DNA"/>
</dbReference>
<evidence type="ECO:0000313" key="2">
    <source>
        <dbReference type="EMBL" id="MDC8784057.1"/>
    </source>
</evidence>
<dbReference type="RefSeq" id="WP_273595176.1">
    <property type="nucleotide sequence ID" value="NZ_JAQQXS010000002.1"/>
</dbReference>
<dbReference type="InterPro" id="IPR051021">
    <property type="entry name" value="Mito_Ser/Thr_phosphatase"/>
</dbReference>
<evidence type="ECO:0000313" key="3">
    <source>
        <dbReference type="Proteomes" id="UP001219862"/>
    </source>
</evidence>
<dbReference type="CDD" id="cd07067">
    <property type="entry name" value="HP_PGM_like"/>
    <property type="match status" value="1"/>
</dbReference>
<name>A0ABT5KQJ9_9BURK</name>
<organism evidence="2 3">
    <name type="scientific">Roseateles koreensis</name>
    <dbReference type="NCBI Taxonomy" id="2987526"/>
    <lineage>
        <taxon>Bacteria</taxon>
        <taxon>Pseudomonadati</taxon>
        <taxon>Pseudomonadota</taxon>
        <taxon>Betaproteobacteria</taxon>
        <taxon>Burkholderiales</taxon>
        <taxon>Sphaerotilaceae</taxon>
        <taxon>Roseateles</taxon>
    </lineage>
</organism>
<reference evidence="2 3" key="1">
    <citation type="submission" date="2022-10" db="EMBL/GenBank/DDBJ databases">
        <title>paucibacter sp. hw8 Genome sequencing.</title>
        <authorList>
            <person name="Park S."/>
        </authorList>
    </citation>
    <scope>NUCLEOTIDE SEQUENCE [LARGE SCALE GENOMIC DNA]</scope>
    <source>
        <strain evidence="3">hw8</strain>
    </source>
</reference>
<proteinExistence type="predicted"/>
<dbReference type="Pfam" id="PF00300">
    <property type="entry name" value="His_Phos_1"/>
    <property type="match status" value="1"/>
</dbReference>
<dbReference type="InterPro" id="IPR029033">
    <property type="entry name" value="His_PPase_superfam"/>
</dbReference>
<protein>
    <submittedName>
        <fullName evidence="2">Histidine phosphatase family protein</fullName>
    </submittedName>
</protein>
<dbReference type="Proteomes" id="UP001219862">
    <property type="component" value="Unassembled WGS sequence"/>
</dbReference>
<dbReference type="PANTHER" id="PTHR20935:SF0">
    <property type="entry name" value="SERINE_THREONINE-PROTEIN PHOSPHATASE PGAM5, MITOCHONDRIAL"/>
    <property type="match status" value="1"/>
</dbReference>
<accession>A0ABT5KQJ9</accession>
<gene>
    <name evidence="2" type="ORF">PRZ01_02490</name>
</gene>
<comment type="caution">
    <text evidence="2">The sequence shown here is derived from an EMBL/GenBank/DDBJ whole genome shotgun (WGS) entry which is preliminary data.</text>
</comment>
<dbReference type="SUPFAM" id="SSF53254">
    <property type="entry name" value="Phosphoglycerate mutase-like"/>
    <property type="match status" value="1"/>
</dbReference>